<dbReference type="InterPro" id="IPR021147">
    <property type="entry name" value="DUF697"/>
</dbReference>
<dbReference type="EMBL" id="QJPH01000533">
    <property type="protein sequence ID" value="PZN71163.1"/>
    <property type="molecule type" value="Genomic_DNA"/>
</dbReference>
<evidence type="ECO:0000256" key="4">
    <source>
        <dbReference type="ARBA" id="ARBA00023136"/>
    </source>
</evidence>
<organism evidence="7 8">
    <name type="scientific">Candidatus Methylumidiphilus alinenensis</name>
    <dbReference type="NCBI Taxonomy" id="2202197"/>
    <lineage>
        <taxon>Bacteria</taxon>
        <taxon>Pseudomonadati</taxon>
        <taxon>Pseudomonadota</taxon>
        <taxon>Gammaproteobacteria</taxon>
        <taxon>Methylococcales</taxon>
        <taxon>Candidatus Methylumidiphilus</taxon>
    </lineage>
</organism>
<dbReference type="Proteomes" id="UP000249396">
    <property type="component" value="Unassembled WGS sequence"/>
</dbReference>
<keyword evidence="3 6" id="KW-1133">Transmembrane helix</keyword>
<evidence type="ECO:0000313" key="7">
    <source>
        <dbReference type="EMBL" id="PZN71163.1"/>
    </source>
</evidence>
<accession>A0A2W4QGN1</accession>
<evidence type="ECO:0000256" key="3">
    <source>
        <dbReference type="ARBA" id="ARBA00022989"/>
    </source>
</evidence>
<evidence type="ECO:0000256" key="1">
    <source>
        <dbReference type="ARBA" id="ARBA00004141"/>
    </source>
</evidence>
<gene>
    <name evidence="7" type="ORF">DM484_27130</name>
</gene>
<feature type="transmembrane region" description="Helical" evidence="6">
    <location>
        <begin position="76"/>
        <end position="94"/>
    </location>
</feature>
<dbReference type="Pfam" id="PF05128">
    <property type="entry name" value="DUF697"/>
    <property type="match status" value="1"/>
</dbReference>
<dbReference type="AlphaFoldDB" id="A0A2W4QGN1"/>
<protein>
    <submittedName>
        <fullName evidence="7">GTPase</fullName>
    </submittedName>
</protein>
<dbReference type="GO" id="GO:0016020">
    <property type="term" value="C:membrane"/>
    <property type="evidence" value="ECO:0007669"/>
    <property type="project" value="UniProtKB-SubCell"/>
</dbReference>
<keyword evidence="2 6" id="KW-0812">Transmembrane</keyword>
<evidence type="ECO:0000256" key="6">
    <source>
        <dbReference type="SAM" id="Phobius"/>
    </source>
</evidence>
<feature type="transmembrane region" description="Helical" evidence="6">
    <location>
        <begin position="33"/>
        <end position="56"/>
    </location>
</feature>
<evidence type="ECO:0000256" key="2">
    <source>
        <dbReference type="ARBA" id="ARBA00022692"/>
    </source>
</evidence>
<comment type="caution">
    <text evidence="7">The sequence shown here is derived from an EMBL/GenBank/DDBJ whole genome shotgun (WGS) entry which is preliminary data.</text>
</comment>
<reference evidence="7 8" key="1">
    <citation type="journal article" date="2018" name="Aquat. Microb. Ecol.">
        <title>Gammaproteobacterial methanotrophs dominate.</title>
        <authorList>
            <person name="Rissanen A.J."/>
            <person name="Saarenheimo J."/>
            <person name="Tiirola M."/>
            <person name="Peura S."/>
            <person name="Aalto S.L."/>
            <person name="Karvinen A."/>
            <person name="Nykanen H."/>
        </authorList>
    </citation>
    <scope>NUCLEOTIDE SEQUENCE [LARGE SCALE GENOMIC DNA]</scope>
    <source>
        <strain evidence="7">AMbin10</strain>
    </source>
</reference>
<feature type="region of interest" description="Disordered" evidence="5">
    <location>
        <begin position="164"/>
        <end position="187"/>
    </location>
</feature>
<evidence type="ECO:0000256" key="5">
    <source>
        <dbReference type="SAM" id="MobiDB-lite"/>
    </source>
</evidence>
<evidence type="ECO:0000313" key="8">
    <source>
        <dbReference type="Proteomes" id="UP000249396"/>
    </source>
</evidence>
<sequence>MSTPESEISLEDKLTATAHAERLARAHRLTQNYVLASASIALVPVPLIDLVGLMVLQVKLVHSLAKHYDVPFKENVARSLLASLLSGASSTLLARGLASFAKAVPVLGTLAGGGGIAVSSASVTYATGEVFIQHFESGGTLLDFDADKLKGLFKRKLKNAQAEAAPAVAAETGDEPPADAPLASVTP</sequence>
<keyword evidence="4 6" id="KW-0472">Membrane</keyword>
<comment type="subcellular location">
    <subcellularLocation>
        <location evidence="1">Membrane</location>
        <topology evidence="1">Multi-pass membrane protein</topology>
    </subcellularLocation>
</comment>
<name>A0A2W4QGN1_9GAMM</name>
<proteinExistence type="predicted"/>